<keyword evidence="3" id="KW-1185">Reference proteome</keyword>
<reference evidence="2" key="2">
    <citation type="submission" date="2021-02" db="EMBL/GenBank/DDBJ databases">
        <authorList>
            <person name="Kimball J.A."/>
            <person name="Haas M.W."/>
            <person name="Macchietto M."/>
            <person name="Kono T."/>
            <person name="Duquette J."/>
            <person name="Shao M."/>
        </authorList>
    </citation>
    <scope>NUCLEOTIDE SEQUENCE</scope>
    <source>
        <tissue evidence="2">Fresh leaf tissue</tissue>
    </source>
</reference>
<name>A0A8J5VJ12_ZIZPA</name>
<accession>A0A8J5VJ12</accession>
<evidence type="ECO:0000313" key="3">
    <source>
        <dbReference type="Proteomes" id="UP000729402"/>
    </source>
</evidence>
<comment type="caution">
    <text evidence="2">The sequence shown here is derived from an EMBL/GenBank/DDBJ whole genome shotgun (WGS) entry which is preliminary data.</text>
</comment>
<dbReference type="EMBL" id="JAAALK010000283">
    <property type="protein sequence ID" value="KAG8069585.1"/>
    <property type="molecule type" value="Genomic_DNA"/>
</dbReference>
<evidence type="ECO:0000256" key="1">
    <source>
        <dbReference type="SAM" id="MobiDB-lite"/>
    </source>
</evidence>
<evidence type="ECO:0000313" key="2">
    <source>
        <dbReference type="EMBL" id="KAG8069585.1"/>
    </source>
</evidence>
<dbReference type="Proteomes" id="UP000729402">
    <property type="component" value="Unassembled WGS sequence"/>
</dbReference>
<protein>
    <submittedName>
        <fullName evidence="2">Uncharacterized protein</fullName>
    </submittedName>
</protein>
<dbReference type="AlphaFoldDB" id="A0A8J5VJ12"/>
<gene>
    <name evidence="2" type="ORF">GUJ93_ZPchr0006g41310</name>
</gene>
<proteinExistence type="predicted"/>
<feature type="region of interest" description="Disordered" evidence="1">
    <location>
        <begin position="46"/>
        <end position="67"/>
    </location>
</feature>
<organism evidence="2 3">
    <name type="scientific">Zizania palustris</name>
    <name type="common">Northern wild rice</name>
    <dbReference type="NCBI Taxonomy" id="103762"/>
    <lineage>
        <taxon>Eukaryota</taxon>
        <taxon>Viridiplantae</taxon>
        <taxon>Streptophyta</taxon>
        <taxon>Embryophyta</taxon>
        <taxon>Tracheophyta</taxon>
        <taxon>Spermatophyta</taxon>
        <taxon>Magnoliopsida</taxon>
        <taxon>Liliopsida</taxon>
        <taxon>Poales</taxon>
        <taxon>Poaceae</taxon>
        <taxon>BOP clade</taxon>
        <taxon>Oryzoideae</taxon>
        <taxon>Oryzeae</taxon>
        <taxon>Zizaniinae</taxon>
        <taxon>Zizania</taxon>
    </lineage>
</organism>
<sequence>MREAWLGSVGVGIHVEGFGMGRPASEGSSAGEVSLDSGRGLQAVRGGRRVKGFRAGDDSLGGSEQRALDRGKVVRRAPWQERTTSMAEGWACGGLQSGGGWLWQRQGGRAEGSEMREAWLGSGGVGIRVEGFGTGRPASQGSSAGEVSLDNGRVGVRMAPGRGMLASVVVE</sequence>
<reference evidence="2" key="1">
    <citation type="journal article" date="2021" name="bioRxiv">
        <title>Whole Genome Assembly and Annotation of Northern Wild Rice, Zizania palustris L., Supports a Whole Genome Duplication in the Zizania Genus.</title>
        <authorList>
            <person name="Haas M."/>
            <person name="Kono T."/>
            <person name="Macchietto M."/>
            <person name="Millas R."/>
            <person name="McGilp L."/>
            <person name="Shao M."/>
            <person name="Duquette J."/>
            <person name="Hirsch C.N."/>
            <person name="Kimball J."/>
        </authorList>
    </citation>
    <scope>NUCLEOTIDE SEQUENCE</scope>
    <source>
        <tissue evidence="2">Fresh leaf tissue</tissue>
    </source>
</reference>